<dbReference type="EMBL" id="NPIC01000012">
    <property type="protein sequence ID" value="RDL31445.1"/>
    <property type="molecule type" value="Genomic_DNA"/>
</dbReference>
<dbReference type="GeneID" id="43602503"/>
<reference evidence="2 3" key="1">
    <citation type="journal article" date="2018" name="IMA Fungus">
        <title>IMA Genome-F 9: Draft genome sequence of Annulohypoxylon stygium, Aspergillus mulundensis, Berkeleyomyces basicola (syn. Thielaviopsis basicola), Ceratocystis smalleyi, two Cercospora beticola strains, Coleophoma cylindrospora, Fusarium fracticaudum, Phialophora cf. hyalina, and Morchella septimelata.</title>
        <authorList>
            <person name="Wingfield B.D."/>
            <person name="Bills G.F."/>
            <person name="Dong Y."/>
            <person name="Huang W."/>
            <person name="Nel W.J."/>
            <person name="Swalarsk-Parry B.S."/>
            <person name="Vaghefi N."/>
            <person name="Wilken P.M."/>
            <person name="An Z."/>
            <person name="de Beer Z.W."/>
            <person name="De Vos L."/>
            <person name="Chen L."/>
            <person name="Duong T.A."/>
            <person name="Gao Y."/>
            <person name="Hammerbacher A."/>
            <person name="Kikkert J.R."/>
            <person name="Li Y."/>
            <person name="Li H."/>
            <person name="Li K."/>
            <person name="Li Q."/>
            <person name="Liu X."/>
            <person name="Ma X."/>
            <person name="Naidoo K."/>
            <person name="Pethybridge S.J."/>
            <person name="Sun J."/>
            <person name="Steenkamp E.T."/>
            <person name="van der Nest M.A."/>
            <person name="van Wyk S."/>
            <person name="Wingfield M.J."/>
            <person name="Xiong C."/>
            <person name="Yue Q."/>
            <person name="Zhang X."/>
        </authorList>
    </citation>
    <scope>NUCLEOTIDE SEQUENCE [LARGE SCALE GENOMIC DNA]</scope>
    <source>
        <strain evidence="2 3">BP 5553</strain>
    </source>
</reference>
<comment type="caution">
    <text evidence="2">The sequence shown here is derived from an EMBL/GenBank/DDBJ whole genome shotgun (WGS) entry which is preliminary data.</text>
</comment>
<evidence type="ECO:0000256" key="1">
    <source>
        <dbReference type="SAM" id="MobiDB-lite"/>
    </source>
</evidence>
<feature type="compositionally biased region" description="Polar residues" evidence="1">
    <location>
        <begin position="20"/>
        <end position="46"/>
    </location>
</feature>
<feature type="region of interest" description="Disordered" evidence="1">
    <location>
        <begin position="1"/>
        <end position="85"/>
    </location>
</feature>
<gene>
    <name evidence="2" type="ORF">BP5553_09654</name>
</gene>
<feature type="compositionally biased region" description="Polar residues" evidence="1">
    <location>
        <begin position="57"/>
        <end position="77"/>
    </location>
</feature>
<dbReference type="Proteomes" id="UP000254866">
    <property type="component" value="Unassembled WGS sequence"/>
</dbReference>
<dbReference type="AlphaFoldDB" id="A0A370TBM6"/>
<name>A0A370TBM6_9HELO</name>
<sequence>MNPLPFPSTPFTLPHRPLHTGNSEFPTPTPNRSTATPIHGPTTGTFLANPAIVPKKSPNSIKIPYSSTRNPINGQRSRINKSPAKKAAVPLSFWRRAKKRAVFWGPIIMVRPMRNRIY</sequence>
<dbReference type="RefSeq" id="XP_031865576.1">
    <property type="nucleotide sequence ID" value="XM_032018277.1"/>
</dbReference>
<accession>A0A370TBM6</accession>
<proteinExistence type="predicted"/>
<protein>
    <submittedName>
        <fullName evidence="2">Uncharacterized protein</fullName>
    </submittedName>
</protein>
<evidence type="ECO:0000313" key="3">
    <source>
        <dbReference type="Proteomes" id="UP000254866"/>
    </source>
</evidence>
<keyword evidence="3" id="KW-1185">Reference proteome</keyword>
<organism evidence="2 3">
    <name type="scientific">Venustampulla echinocandica</name>
    <dbReference type="NCBI Taxonomy" id="2656787"/>
    <lineage>
        <taxon>Eukaryota</taxon>
        <taxon>Fungi</taxon>
        <taxon>Dikarya</taxon>
        <taxon>Ascomycota</taxon>
        <taxon>Pezizomycotina</taxon>
        <taxon>Leotiomycetes</taxon>
        <taxon>Helotiales</taxon>
        <taxon>Pleuroascaceae</taxon>
        <taxon>Venustampulla</taxon>
    </lineage>
</organism>
<evidence type="ECO:0000313" key="2">
    <source>
        <dbReference type="EMBL" id="RDL31445.1"/>
    </source>
</evidence>